<evidence type="ECO:0000256" key="1">
    <source>
        <dbReference type="SAM" id="MobiDB-lite"/>
    </source>
</evidence>
<evidence type="ECO:0000313" key="2">
    <source>
        <dbReference type="EMBL" id="MBJ8342779.1"/>
    </source>
</evidence>
<comment type="caution">
    <text evidence="2">The sequence shown here is derived from an EMBL/GenBank/DDBJ whole genome shotgun (WGS) entry which is preliminary data.</text>
</comment>
<dbReference type="RefSeq" id="WP_199708482.1">
    <property type="nucleotide sequence ID" value="NZ_JAEMNV010000014.1"/>
</dbReference>
<feature type="region of interest" description="Disordered" evidence="1">
    <location>
        <begin position="21"/>
        <end position="55"/>
    </location>
</feature>
<sequence>MRIKWDPNAFYDLRRSPGVVSDLEERASRVQAAAGGSEGGYETSSQQGVKSPQGRWRTSVVTATAEAMQDNATNNTLIRALDAGR</sequence>
<keyword evidence="3" id="KW-1185">Reference proteome</keyword>
<dbReference type="EMBL" id="JAEMNV010000014">
    <property type="protein sequence ID" value="MBJ8342779.1"/>
    <property type="molecule type" value="Genomic_DNA"/>
</dbReference>
<gene>
    <name evidence="2" type="ORF">JGU71_28205</name>
</gene>
<protein>
    <submittedName>
        <fullName evidence="2">Uncharacterized protein</fullName>
    </submittedName>
</protein>
<dbReference type="Proteomes" id="UP000655868">
    <property type="component" value="Unassembled WGS sequence"/>
</dbReference>
<proteinExistence type="predicted"/>
<reference evidence="2" key="1">
    <citation type="submission" date="2020-12" db="EMBL/GenBank/DDBJ databases">
        <title>Antrihabitans popcorni sp. nov. and Antrihabitans auranticaus sp. nov., isolated from a larva cave.</title>
        <authorList>
            <person name="Lee S.D."/>
            <person name="Kim I.S."/>
        </authorList>
    </citation>
    <scope>NUCLEOTIDE SEQUENCE</scope>
    <source>
        <strain evidence="2">YC3-6</strain>
    </source>
</reference>
<accession>A0A934U6Q9</accession>
<dbReference type="AlphaFoldDB" id="A0A934U6Q9"/>
<organism evidence="2 3">
    <name type="scientific">Antrihabitans stalagmiti</name>
    <dbReference type="NCBI Taxonomy" id="2799499"/>
    <lineage>
        <taxon>Bacteria</taxon>
        <taxon>Bacillati</taxon>
        <taxon>Actinomycetota</taxon>
        <taxon>Actinomycetes</taxon>
        <taxon>Mycobacteriales</taxon>
        <taxon>Nocardiaceae</taxon>
        <taxon>Antrihabitans</taxon>
    </lineage>
</organism>
<evidence type="ECO:0000313" key="3">
    <source>
        <dbReference type="Proteomes" id="UP000655868"/>
    </source>
</evidence>
<name>A0A934U6Q9_9NOCA</name>